<dbReference type="KEGG" id="pspc:Strain318_000926"/>
<dbReference type="EMBL" id="CP130613">
    <property type="protein sequence ID" value="WKW14579.1"/>
    <property type="molecule type" value="Genomic_DNA"/>
</dbReference>
<dbReference type="Gene3D" id="3.40.630.10">
    <property type="entry name" value="Zn peptidases"/>
    <property type="match status" value="2"/>
</dbReference>
<keyword evidence="2" id="KW-0732">Signal</keyword>
<accession>A0AA49Q7D6</accession>
<dbReference type="RefSeq" id="WP_367887367.1">
    <property type="nucleotide sequence ID" value="NZ_CP130612.1"/>
</dbReference>
<dbReference type="InterPro" id="IPR018247">
    <property type="entry name" value="EF_Hand_1_Ca_BS"/>
</dbReference>
<keyword evidence="6" id="KW-1185">Reference proteome</keyword>
<feature type="compositionally biased region" description="Basic and acidic residues" evidence="1">
    <location>
        <begin position="535"/>
        <end position="545"/>
    </location>
</feature>
<name>A0AA49Q7D6_9BACT</name>
<evidence type="ECO:0000256" key="2">
    <source>
        <dbReference type="SAM" id="SignalP"/>
    </source>
</evidence>
<dbReference type="AlphaFoldDB" id="A0AA49Q7D6"/>
<accession>A0AA49Q4E7</accession>
<dbReference type="Proteomes" id="UP001229955">
    <property type="component" value="Chromosome"/>
</dbReference>
<feature type="signal peptide" evidence="2">
    <location>
        <begin position="1"/>
        <end position="24"/>
    </location>
</feature>
<feature type="domain" description="Peptidase M28" evidence="3">
    <location>
        <begin position="265"/>
        <end position="527"/>
    </location>
</feature>
<protein>
    <submittedName>
        <fullName evidence="5">M20/M25/M40 family metallo-hydrolase</fullName>
    </submittedName>
</protein>
<organism evidence="5 6">
    <name type="scientific">Pseudogemmatithrix spongiicola</name>
    <dbReference type="NCBI Taxonomy" id="3062599"/>
    <lineage>
        <taxon>Bacteria</taxon>
        <taxon>Pseudomonadati</taxon>
        <taxon>Gemmatimonadota</taxon>
        <taxon>Gemmatimonadia</taxon>
        <taxon>Gemmatimonadales</taxon>
        <taxon>Gemmatimonadaceae</taxon>
        <taxon>Pseudogemmatithrix</taxon>
    </lineage>
</organism>
<feature type="chain" id="PRO_5041366038" evidence="2">
    <location>
        <begin position="25"/>
        <end position="554"/>
    </location>
</feature>
<proteinExistence type="predicted"/>
<dbReference type="Pfam" id="PF04389">
    <property type="entry name" value="Peptidase_M28"/>
    <property type="match status" value="1"/>
</dbReference>
<feature type="region of interest" description="Disordered" evidence="1">
    <location>
        <begin position="535"/>
        <end position="554"/>
    </location>
</feature>
<dbReference type="PANTHER" id="PTHR12147:SF26">
    <property type="entry name" value="PEPTIDASE M28 DOMAIN-CONTAINING PROTEIN"/>
    <property type="match status" value="1"/>
</dbReference>
<sequence length="554" mass="59680">MSRFTRVPRLIGAALVAVPALLSAQNGALPMKLAPRPTTGPITVADLMTRLYRVADDSMGGRPTGSEGHVKVTQYIADELRRLGLRPAGDNGTYFQDIGMERRGFSATSAVSVGSRSFQIGDDFVPILARGGRARASTAADIVIGGTHGDSTTWISAEAARGKLVVMRPNPRRLQLDQRFMAFGPGSRFADAAAVVLPVLPQLAAPARRQLAQPSLVMGGGARMGAEVPPTLLASPEMAQALMGAAGQSATLALRFEVTPAPGRNVIAVLSGRDPALRGQYVALGAHTDHDPLVPYGVDHDSLRAFNLARERMLRELGERRATPQQLANIRVDVVAARGGRPARTDSIKNGADDDGSGTVTLLELAEAFATAPQKPRRSLLFVFHVAEEIGLLGADYFTEHPTVPLDSVVAQLNMDMVGRGGVDDIAGGGPGYLQLVGSRRLSRELGDLVEEVNRRQPQPFTFDYGFDADGHPERIYCRSDHAMYARYGVPVTFFHTGLHHDYHQVTDEPQYIDYEKMARIATLIHDVTLELGNRAERPKLDGPKPDPNAACKQ</sequence>
<reference evidence="5" key="1">
    <citation type="submission" date="2023-07" db="EMBL/GenBank/DDBJ databases">
        <authorList>
            <person name="Haufschild T."/>
            <person name="Kallscheuer N."/>
            <person name="Hammer J."/>
            <person name="Kohn T."/>
            <person name="Kabuu M."/>
            <person name="Jogler M."/>
            <person name="Wohfarth N."/>
            <person name="Heuer A."/>
            <person name="Rohde M."/>
            <person name="van Teeseling M.C.F."/>
            <person name="Jogler C."/>
        </authorList>
    </citation>
    <scope>NUCLEOTIDE SEQUENCE</scope>
    <source>
        <strain evidence="4">Strain 138</strain>
        <strain evidence="5">Strain 318</strain>
    </source>
</reference>
<evidence type="ECO:0000313" key="6">
    <source>
        <dbReference type="Proteomes" id="UP001229955"/>
    </source>
</evidence>
<dbReference type="GO" id="GO:0008235">
    <property type="term" value="F:metalloexopeptidase activity"/>
    <property type="evidence" value="ECO:0007669"/>
    <property type="project" value="InterPro"/>
</dbReference>
<dbReference type="PANTHER" id="PTHR12147">
    <property type="entry name" value="METALLOPEPTIDASE M28 FAMILY MEMBER"/>
    <property type="match status" value="1"/>
</dbReference>
<dbReference type="SUPFAM" id="SSF53187">
    <property type="entry name" value="Zn-dependent exopeptidases"/>
    <property type="match status" value="1"/>
</dbReference>
<evidence type="ECO:0000313" key="4">
    <source>
        <dbReference type="EMBL" id="WKW11669.1"/>
    </source>
</evidence>
<dbReference type="InterPro" id="IPR045175">
    <property type="entry name" value="M28_fam"/>
</dbReference>
<evidence type="ECO:0000256" key="1">
    <source>
        <dbReference type="SAM" id="MobiDB-lite"/>
    </source>
</evidence>
<evidence type="ECO:0000259" key="3">
    <source>
        <dbReference type="Pfam" id="PF04389"/>
    </source>
</evidence>
<dbReference type="GO" id="GO:0006508">
    <property type="term" value="P:proteolysis"/>
    <property type="evidence" value="ECO:0007669"/>
    <property type="project" value="InterPro"/>
</dbReference>
<evidence type="ECO:0000313" key="5">
    <source>
        <dbReference type="EMBL" id="WKW14579.1"/>
    </source>
</evidence>
<dbReference type="InterPro" id="IPR007484">
    <property type="entry name" value="Peptidase_M28"/>
</dbReference>
<dbReference type="EMBL" id="CP130612">
    <property type="protein sequence ID" value="WKW11669.1"/>
    <property type="molecule type" value="Genomic_DNA"/>
</dbReference>
<dbReference type="PROSITE" id="PS00018">
    <property type="entry name" value="EF_HAND_1"/>
    <property type="match status" value="1"/>
</dbReference>
<gene>
    <name evidence="4" type="ORF">Strain138_000926</name>
    <name evidence="5" type="ORF">Strain318_000926</name>
</gene>